<dbReference type="GO" id="GO:0032259">
    <property type="term" value="P:methylation"/>
    <property type="evidence" value="ECO:0007669"/>
    <property type="project" value="UniProtKB-KW"/>
</dbReference>
<evidence type="ECO:0000256" key="3">
    <source>
        <dbReference type="ARBA" id="ARBA00022833"/>
    </source>
</evidence>
<dbReference type="Gene3D" id="1.10.220.160">
    <property type="match status" value="1"/>
</dbReference>
<evidence type="ECO:0000256" key="1">
    <source>
        <dbReference type="ARBA" id="ARBA00022723"/>
    </source>
</evidence>
<keyword evidence="1" id="KW-0479">Metal-binding</keyword>
<dbReference type="GO" id="GO:0008168">
    <property type="term" value="F:methyltransferase activity"/>
    <property type="evidence" value="ECO:0007669"/>
    <property type="project" value="UniProtKB-KW"/>
</dbReference>
<dbReference type="InParanoid" id="A0A2R5G193"/>
<organism evidence="7 8">
    <name type="scientific">Hondaea fermentalgiana</name>
    <dbReference type="NCBI Taxonomy" id="2315210"/>
    <lineage>
        <taxon>Eukaryota</taxon>
        <taxon>Sar</taxon>
        <taxon>Stramenopiles</taxon>
        <taxon>Bigyra</taxon>
        <taxon>Labyrinthulomycetes</taxon>
        <taxon>Thraustochytrida</taxon>
        <taxon>Thraustochytriidae</taxon>
        <taxon>Hondaea</taxon>
    </lineage>
</organism>
<dbReference type="PANTHER" id="PTHR12197">
    <property type="entry name" value="HISTONE-LYSINE N-METHYLTRANSFERASE SMYD"/>
    <property type="match status" value="1"/>
</dbReference>
<dbReference type="InterPro" id="IPR046341">
    <property type="entry name" value="SET_dom_sf"/>
</dbReference>
<dbReference type="EMBL" id="BEYU01000003">
    <property type="protein sequence ID" value="GBG24059.1"/>
    <property type="molecule type" value="Genomic_DNA"/>
</dbReference>
<dbReference type="GO" id="GO:0008270">
    <property type="term" value="F:zinc ion binding"/>
    <property type="evidence" value="ECO:0007669"/>
    <property type="project" value="UniProtKB-KW"/>
</dbReference>
<comment type="caution">
    <text evidence="7">The sequence shown here is derived from an EMBL/GenBank/DDBJ whole genome shotgun (WGS) entry which is preliminary data.</text>
</comment>
<evidence type="ECO:0000259" key="6">
    <source>
        <dbReference type="PROSITE" id="PS50865"/>
    </source>
</evidence>
<evidence type="ECO:0000259" key="5">
    <source>
        <dbReference type="PROSITE" id="PS50280"/>
    </source>
</evidence>
<dbReference type="InterPro" id="IPR001214">
    <property type="entry name" value="SET_dom"/>
</dbReference>
<dbReference type="Gene3D" id="1.25.40.10">
    <property type="entry name" value="Tetratricopeptide repeat domain"/>
    <property type="match status" value="1"/>
</dbReference>
<dbReference type="PROSITE" id="PS50865">
    <property type="entry name" value="ZF_MYND_2"/>
    <property type="match status" value="1"/>
</dbReference>
<proteinExistence type="predicted"/>
<evidence type="ECO:0000313" key="8">
    <source>
        <dbReference type="Proteomes" id="UP000241890"/>
    </source>
</evidence>
<dbReference type="SMART" id="SM00317">
    <property type="entry name" value="SET"/>
    <property type="match status" value="1"/>
</dbReference>
<dbReference type="Pfam" id="PF00856">
    <property type="entry name" value="SET"/>
    <property type="match status" value="1"/>
</dbReference>
<dbReference type="Gene3D" id="2.170.270.10">
    <property type="entry name" value="SET domain"/>
    <property type="match status" value="1"/>
</dbReference>
<keyword evidence="7" id="KW-0808">Transferase</keyword>
<keyword evidence="7" id="KW-0489">Methyltransferase</keyword>
<keyword evidence="2 4" id="KW-0863">Zinc-finger</keyword>
<evidence type="ECO:0000313" key="7">
    <source>
        <dbReference type="EMBL" id="GBG24059.1"/>
    </source>
</evidence>
<protein>
    <submittedName>
        <fullName evidence="7">N-lysine methyltransferase SMYD2</fullName>
    </submittedName>
</protein>
<keyword evidence="3" id="KW-0862">Zinc</keyword>
<dbReference type="InterPro" id="IPR002893">
    <property type="entry name" value="Znf_MYND"/>
</dbReference>
<dbReference type="InterPro" id="IPR050869">
    <property type="entry name" value="H3K4_H4K5_MeTrfase"/>
</dbReference>
<feature type="domain" description="SET" evidence="5">
    <location>
        <begin position="1"/>
        <end position="231"/>
    </location>
</feature>
<dbReference type="SUPFAM" id="SSF82199">
    <property type="entry name" value="SET domain"/>
    <property type="match status" value="1"/>
</dbReference>
<dbReference type="Gene3D" id="6.10.140.2220">
    <property type="match status" value="1"/>
</dbReference>
<feature type="domain" description="MYND-type" evidence="6">
    <location>
        <begin position="50"/>
        <end position="91"/>
    </location>
</feature>
<dbReference type="AlphaFoldDB" id="A0A2R5G193"/>
<sequence length="372" mass="40646">MAATSFRVEERPGKGRCAVASVRIRRGEVVLSDPGVVLPVLVHDRWHSHCWGCLRALHGAKTARCARCKTARFCGKACQVAAWRSGHKLECSPALQVIDTGADEVIATDALLLARVLLADQRRDLDVLQASPARPEDAMVAGLACSIIKAPHRSQEATEIWRKFDRNNFGVVDDLYTVIGAGVYPQGAILNHSCVPNCVLFYRREPGRVVQEIRCLDEVIEPGTELVHAYCDAVEPTSARQHKLMSTYGFSCTCELCSLPEDQEAKGSHLAALVERLGVDLAANIEAGQIEAACKSSSALLDAYKQVYASCPYNPVIGLQLFTLADLVAMRDGPNDKSSSKDLYSRAREILHVSYGADNDFVQRLGAILRDQ</sequence>
<reference evidence="7 8" key="1">
    <citation type="submission" date="2017-12" db="EMBL/GenBank/DDBJ databases">
        <title>Sequencing, de novo assembly and annotation of complete genome of a new Thraustochytrid species, strain FCC1311.</title>
        <authorList>
            <person name="Sedici K."/>
            <person name="Godart F."/>
            <person name="Aiese Cigliano R."/>
            <person name="Sanseverino W."/>
            <person name="Barakat M."/>
            <person name="Ortet P."/>
            <person name="Marechal E."/>
            <person name="Cagnac O."/>
            <person name="Amato A."/>
        </authorList>
    </citation>
    <scope>NUCLEOTIDE SEQUENCE [LARGE SCALE GENOMIC DNA]</scope>
</reference>
<gene>
    <name evidence="7" type="ORF">FCC1311_002772</name>
</gene>
<evidence type="ECO:0000256" key="4">
    <source>
        <dbReference type="PROSITE-ProRule" id="PRU00134"/>
    </source>
</evidence>
<dbReference type="InterPro" id="IPR011990">
    <property type="entry name" value="TPR-like_helical_dom_sf"/>
</dbReference>
<dbReference type="PROSITE" id="PS50280">
    <property type="entry name" value="SET"/>
    <property type="match status" value="1"/>
</dbReference>
<dbReference type="Proteomes" id="UP000241890">
    <property type="component" value="Unassembled WGS sequence"/>
</dbReference>
<accession>A0A2R5G193</accession>
<dbReference type="SUPFAM" id="SSF144232">
    <property type="entry name" value="HIT/MYND zinc finger-like"/>
    <property type="match status" value="1"/>
</dbReference>
<keyword evidence="8" id="KW-1185">Reference proteome</keyword>
<evidence type="ECO:0000256" key="2">
    <source>
        <dbReference type="ARBA" id="ARBA00022771"/>
    </source>
</evidence>
<dbReference type="OrthoDB" id="265717at2759"/>
<dbReference type="GO" id="GO:0005634">
    <property type="term" value="C:nucleus"/>
    <property type="evidence" value="ECO:0007669"/>
    <property type="project" value="TreeGrafter"/>
</dbReference>
<dbReference type="Pfam" id="PF01753">
    <property type="entry name" value="zf-MYND"/>
    <property type="match status" value="1"/>
</dbReference>
<name>A0A2R5G193_9STRA</name>
<dbReference type="PANTHER" id="PTHR12197:SF251">
    <property type="entry name" value="EG:BACR7C10.4 PROTEIN"/>
    <property type="match status" value="1"/>
</dbReference>